<evidence type="ECO:0000256" key="8">
    <source>
        <dbReference type="ARBA" id="ARBA00030776"/>
    </source>
</evidence>
<dbReference type="Proteomes" id="UP001207605">
    <property type="component" value="Unassembled WGS sequence"/>
</dbReference>
<dbReference type="SUPFAM" id="SSF46557">
    <property type="entry name" value="GreA transcript cleavage protein, N-terminal domain"/>
    <property type="match status" value="1"/>
</dbReference>
<keyword evidence="3 9" id="KW-0805">Transcription regulation</keyword>
<comment type="function">
    <text evidence="7 9 10">Necessary for efficient RNA polymerase transcription elongation past template-encoded arresting sites. The arresting sites in DNA have the property of trapping a certain fraction of elongating RNA polymerases that pass through, resulting in locked ternary complexes. Cleavage of the nascent transcript by cleavage factors such as GreA or GreB allows the resumption of elongation from the new 3'terminus. GreA releases sequences of 2 to 3 nucleotides.</text>
</comment>
<dbReference type="Pfam" id="PF01272">
    <property type="entry name" value="GreA_GreB"/>
    <property type="match status" value="1"/>
</dbReference>
<evidence type="ECO:0000256" key="9">
    <source>
        <dbReference type="HAMAP-Rule" id="MF_00105"/>
    </source>
</evidence>
<evidence type="ECO:0000313" key="14">
    <source>
        <dbReference type="Proteomes" id="UP001207605"/>
    </source>
</evidence>
<dbReference type="PROSITE" id="PS00830">
    <property type="entry name" value="GREAB_2"/>
    <property type="match status" value="1"/>
</dbReference>
<dbReference type="InterPro" id="IPR036953">
    <property type="entry name" value="GreA/GreB_C_sf"/>
</dbReference>
<evidence type="ECO:0000256" key="3">
    <source>
        <dbReference type="ARBA" id="ARBA00023015"/>
    </source>
</evidence>
<gene>
    <name evidence="9 13" type="primary">greA</name>
    <name evidence="13" type="ORF">OCV65_11690</name>
</gene>
<keyword evidence="14" id="KW-1185">Reference proteome</keyword>
<comment type="caution">
    <text evidence="13">The sequence shown here is derived from an EMBL/GenBank/DDBJ whole genome shotgun (WGS) entry which is preliminary data.</text>
</comment>
<feature type="domain" description="Transcription elongation factor GreA/GreB N-terminal" evidence="12">
    <location>
        <begin position="4"/>
        <end position="73"/>
    </location>
</feature>
<dbReference type="InterPro" id="IPR018151">
    <property type="entry name" value="TF_GreA/GreB_CS"/>
</dbReference>
<dbReference type="InterPro" id="IPR036805">
    <property type="entry name" value="Tscrpt_elong_fac_GreA/B_N_sf"/>
</dbReference>
<dbReference type="SUPFAM" id="SSF54534">
    <property type="entry name" value="FKBP-like"/>
    <property type="match status" value="1"/>
</dbReference>
<organism evidence="13 14">
    <name type="scientific">Dorea ammoniilytica</name>
    <dbReference type="NCBI Taxonomy" id="2981788"/>
    <lineage>
        <taxon>Bacteria</taxon>
        <taxon>Bacillati</taxon>
        <taxon>Bacillota</taxon>
        <taxon>Clostridia</taxon>
        <taxon>Lachnospirales</taxon>
        <taxon>Lachnospiraceae</taxon>
        <taxon>Dorea</taxon>
    </lineage>
</organism>
<dbReference type="NCBIfam" id="TIGR01462">
    <property type="entry name" value="greA"/>
    <property type="match status" value="1"/>
</dbReference>
<dbReference type="InterPro" id="IPR001437">
    <property type="entry name" value="Tscrpt_elong_fac_GreA/B_C"/>
</dbReference>
<dbReference type="Gene3D" id="1.10.287.180">
    <property type="entry name" value="Transcription elongation factor, GreA/GreB, N-terminal domain"/>
    <property type="match status" value="1"/>
</dbReference>
<dbReference type="InterPro" id="IPR023459">
    <property type="entry name" value="Tscrpt_elong_fac_GreA/B_fam"/>
</dbReference>
<dbReference type="Gene3D" id="3.10.50.30">
    <property type="entry name" value="Transcription elongation factor, GreA/GreB, C-terminal domain"/>
    <property type="match status" value="1"/>
</dbReference>
<dbReference type="RefSeq" id="WP_262582201.1">
    <property type="nucleotide sequence ID" value="NZ_JAOQJV010000019.1"/>
</dbReference>
<keyword evidence="4" id="KW-0175">Coiled coil</keyword>
<keyword evidence="13" id="KW-0648">Protein biosynthesis</keyword>
<dbReference type="InterPro" id="IPR006359">
    <property type="entry name" value="Tscrpt_elong_fac_GreA"/>
</dbReference>
<evidence type="ECO:0000256" key="4">
    <source>
        <dbReference type="ARBA" id="ARBA00023054"/>
    </source>
</evidence>
<keyword evidence="5 9" id="KW-0238">DNA-binding</keyword>
<dbReference type="EMBL" id="JAOQJV010000019">
    <property type="protein sequence ID" value="MCU6700892.1"/>
    <property type="molecule type" value="Genomic_DNA"/>
</dbReference>
<accession>A0ABT2S8H6</accession>
<dbReference type="InterPro" id="IPR022691">
    <property type="entry name" value="Tscrpt_elong_fac_GreA/B_N"/>
</dbReference>
<evidence type="ECO:0000256" key="7">
    <source>
        <dbReference type="ARBA" id="ARBA00024916"/>
    </source>
</evidence>
<evidence type="ECO:0000259" key="11">
    <source>
        <dbReference type="Pfam" id="PF01272"/>
    </source>
</evidence>
<sequence length="167" mass="19062">MREQLTKSDVQKIEEEIEYRKLVVRKDALEAVKEARAHGDLSENFEYHAAKKDKNQNESRIRYLERMLKTAEVIDDSSADNEVGINNTVTLYCEDDDETEVYKLVTSVRGSSLNGRISIESPMGKALLGHKEGDRVYIEVQPGAGYYVVIKKIDKTGESEEDTIRKF</sequence>
<comment type="similarity">
    <text evidence="1 9 10">Belongs to the GreA/GreB family.</text>
</comment>
<evidence type="ECO:0000259" key="12">
    <source>
        <dbReference type="Pfam" id="PF03449"/>
    </source>
</evidence>
<evidence type="ECO:0000256" key="2">
    <source>
        <dbReference type="ARBA" id="ARBA00013729"/>
    </source>
</evidence>
<keyword evidence="13" id="KW-0251">Elongation factor</keyword>
<dbReference type="NCBIfam" id="NF001263">
    <property type="entry name" value="PRK00226.1-4"/>
    <property type="match status" value="1"/>
</dbReference>
<dbReference type="PANTHER" id="PTHR30437:SF4">
    <property type="entry name" value="TRANSCRIPTION ELONGATION FACTOR GREA"/>
    <property type="match status" value="1"/>
</dbReference>
<evidence type="ECO:0000256" key="1">
    <source>
        <dbReference type="ARBA" id="ARBA00008213"/>
    </source>
</evidence>
<dbReference type="PIRSF" id="PIRSF006092">
    <property type="entry name" value="GreA_GreB"/>
    <property type="match status" value="1"/>
</dbReference>
<dbReference type="PANTHER" id="PTHR30437">
    <property type="entry name" value="TRANSCRIPTION ELONGATION FACTOR GREA"/>
    <property type="match status" value="1"/>
</dbReference>
<dbReference type="HAMAP" id="MF_00105">
    <property type="entry name" value="GreA_GreB"/>
    <property type="match status" value="1"/>
</dbReference>
<reference evidence="13 14" key="1">
    <citation type="journal article" date="2021" name="ISME Commun">
        <title>Automated analysis of genomic sequences facilitates high-throughput and comprehensive description of bacteria.</title>
        <authorList>
            <person name="Hitch T.C.A."/>
        </authorList>
    </citation>
    <scope>NUCLEOTIDE SEQUENCE [LARGE SCALE GENOMIC DNA]</scope>
    <source>
        <strain evidence="13 14">Sanger_02</strain>
    </source>
</reference>
<evidence type="ECO:0000313" key="13">
    <source>
        <dbReference type="EMBL" id="MCU6700892.1"/>
    </source>
</evidence>
<feature type="domain" description="Transcription elongation factor GreA/GreB C-terminal" evidence="11">
    <location>
        <begin position="80"/>
        <end position="153"/>
    </location>
</feature>
<evidence type="ECO:0000256" key="6">
    <source>
        <dbReference type="ARBA" id="ARBA00023163"/>
    </source>
</evidence>
<name>A0ABT2S8H6_9FIRM</name>
<protein>
    <recommendedName>
        <fullName evidence="2 9">Transcription elongation factor GreA</fullName>
    </recommendedName>
    <alternativeName>
        <fullName evidence="8 9">Transcript cleavage factor GreA</fullName>
    </alternativeName>
</protein>
<dbReference type="GO" id="GO:0003746">
    <property type="term" value="F:translation elongation factor activity"/>
    <property type="evidence" value="ECO:0007669"/>
    <property type="project" value="UniProtKB-KW"/>
</dbReference>
<dbReference type="InterPro" id="IPR028624">
    <property type="entry name" value="Tscrpt_elong_fac_GreA/B"/>
</dbReference>
<evidence type="ECO:0000256" key="10">
    <source>
        <dbReference type="RuleBase" id="RU000556"/>
    </source>
</evidence>
<keyword evidence="6 9" id="KW-0804">Transcription</keyword>
<evidence type="ECO:0000256" key="5">
    <source>
        <dbReference type="ARBA" id="ARBA00023125"/>
    </source>
</evidence>
<dbReference type="Pfam" id="PF03449">
    <property type="entry name" value="GreA_GreB_N"/>
    <property type="match status" value="1"/>
</dbReference>
<proteinExistence type="inferred from homology"/>